<evidence type="ECO:0000259" key="1">
    <source>
        <dbReference type="SMART" id="SM01235"/>
    </source>
</evidence>
<gene>
    <name evidence="2" type="ORF">EQP59_00830</name>
</gene>
<dbReference type="EMBL" id="CP035107">
    <property type="protein sequence ID" value="QAR30006.1"/>
    <property type="molecule type" value="Genomic_DNA"/>
</dbReference>
<dbReference type="Proteomes" id="UP000287701">
    <property type="component" value="Chromosome"/>
</dbReference>
<evidence type="ECO:0000313" key="3">
    <source>
        <dbReference type="Proteomes" id="UP000287701"/>
    </source>
</evidence>
<name>A0A3R5XTE4_ORNRH</name>
<feature type="domain" description="Haem-binding" evidence="1">
    <location>
        <begin position="9"/>
        <end position="145"/>
    </location>
</feature>
<sequence>MKKILVAIVVVLIAIQLIPVDLSNPTSVPEDDFFYINEAPAEVQSLVHSACYDCHSNETVYPWYAKIAPVNFWLKNHINEGREELNFSNWARYVALNKANKKLDECAEKTQNKKMPLSSYTWLHEEARLTDAQRATLVKYFSDLMKKQN</sequence>
<dbReference type="RefSeq" id="WP_128500517.1">
    <property type="nucleotide sequence ID" value="NZ_CP035107.1"/>
</dbReference>
<dbReference type="Pfam" id="PF14376">
    <property type="entry name" value="Haem_bd"/>
    <property type="match status" value="1"/>
</dbReference>
<dbReference type="OrthoDB" id="196738at2"/>
<evidence type="ECO:0000313" key="2">
    <source>
        <dbReference type="EMBL" id="QAR30006.1"/>
    </source>
</evidence>
<protein>
    <submittedName>
        <fullName evidence="2">Cytochrome C</fullName>
    </submittedName>
</protein>
<proteinExistence type="predicted"/>
<dbReference type="AlphaFoldDB" id="A0A3R5XTE4"/>
<organism evidence="2 3">
    <name type="scientific">Ornithobacterium rhinotracheale</name>
    <dbReference type="NCBI Taxonomy" id="28251"/>
    <lineage>
        <taxon>Bacteria</taxon>
        <taxon>Pseudomonadati</taxon>
        <taxon>Bacteroidota</taxon>
        <taxon>Flavobacteriia</taxon>
        <taxon>Flavobacteriales</taxon>
        <taxon>Weeksellaceae</taxon>
        <taxon>Ornithobacterium</taxon>
    </lineage>
</organism>
<dbReference type="SMART" id="SM01235">
    <property type="entry name" value="Haem_bd"/>
    <property type="match status" value="1"/>
</dbReference>
<reference evidence="2 3" key="1">
    <citation type="submission" date="2019-01" db="EMBL/GenBank/DDBJ databases">
        <title>Whole Genome of Ornithobacterium rhinotracheale FARPER-174b.</title>
        <authorList>
            <person name="Tataje-Lavanda L.A."/>
            <person name="Montalvan A."/>
            <person name="Montesinos R."/>
            <person name="Zimic M."/>
            <person name="Fernandez-Sanchez M."/>
            <person name="Fernandez-Diaz M."/>
        </authorList>
    </citation>
    <scope>NUCLEOTIDE SEQUENCE [LARGE SCALE GENOMIC DNA]</scope>
    <source>
        <strain evidence="2 3">FARPER-174b</strain>
    </source>
</reference>
<accession>A0A3R5XTE4</accession>
<dbReference type="InterPro" id="IPR025992">
    <property type="entry name" value="Haem-bd"/>
</dbReference>